<organism evidence="6 7">
    <name type="scientific">Hydrogenoanaerobacterium saccharovorans</name>
    <dbReference type="NCBI Taxonomy" id="474960"/>
    <lineage>
        <taxon>Bacteria</taxon>
        <taxon>Bacillati</taxon>
        <taxon>Bacillota</taxon>
        <taxon>Clostridia</taxon>
        <taxon>Eubacteriales</taxon>
        <taxon>Oscillospiraceae</taxon>
        <taxon>Hydrogenoanaerobacterium</taxon>
    </lineage>
</organism>
<evidence type="ECO:0000256" key="1">
    <source>
        <dbReference type="ARBA" id="ARBA00023015"/>
    </source>
</evidence>
<dbReference type="PROSITE" id="PS50995">
    <property type="entry name" value="HTH_MARR_2"/>
    <property type="match status" value="1"/>
</dbReference>
<accession>A0ABS2GMY0</accession>
<dbReference type="SMART" id="SM00347">
    <property type="entry name" value="HTH_MARR"/>
    <property type="match status" value="1"/>
</dbReference>
<dbReference type="InterPro" id="IPR000835">
    <property type="entry name" value="HTH_MarR-typ"/>
</dbReference>
<dbReference type="EMBL" id="JACSNR010000003">
    <property type="protein sequence ID" value="MBM6922961.1"/>
    <property type="molecule type" value="Genomic_DNA"/>
</dbReference>
<feature type="region of interest" description="Disordered" evidence="4">
    <location>
        <begin position="142"/>
        <end position="162"/>
    </location>
</feature>
<dbReference type="InterPro" id="IPR054630">
    <property type="entry name" value="BilQ"/>
</dbReference>
<dbReference type="Proteomes" id="UP000724149">
    <property type="component" value="Unassembled WGS sequence"/>
</dbReference>
<proteinExistence type="predicted"/>
<dbReference type="InterPro" id="IPR036388">
    <property type="entry name" value="WH-like_DNA-bd_sf"/>
</dbReference>
<dbReference type="SUPFAM" id="SSF46785">
    <property type="entry name" value="Winged helix' DNA-binding domain"/>
    <property type="match status" value="1"/>
</dbReference>
<reference evidence="6 7" key="1">
    <citation type="journal article" date="2021" name="Sci. Rep.">
        <title>The distribution of antibiotic resistance genes in chicken gut microbiota commensals.</title>
        <authorList>
            <person name="Juricova H."/>
            <person name="Matiasovicova J."/>
            <person name="Kubasova T."/>
            <person name="Cejkova D."/>
            <person name="Rychlik I."/>
        </authorList>
    </citation>
    <scope>NUCLEOTIDE SEQUENCE [LARGE SCALE GENOMIC DNA]</scope>
    <source>
        <strain evidence="6 7">An564</strain>
    </source>
</reference>
<name>A0ABS2GMY0_9FIRM</name>
<keyword evidence="2" id="KW-0238">DNA-binding</keyword>
<dbReference type="RefSeq" id="WP_204720175.1">
    <property type="nucleotide sequence ID" value="NZ_JACSNR010000003.1"/>
</dbReference>
<keyword evidence="7" id="KW-1185">Reference proteome</keyword>
<dbReference type="Pfam" id="PF01047">
    <property type="entry name" value="MarR"/>
    <property type="match status" value="1"/>
</dbReference>
<feature type="domain" description="HTH marR-type" evidence="5">
    <location>
        <begin position="2"/>
        <end position="138"/>
    </location>
</feature>
<comment type="caution">
    <text evidence="6">The sequence shown here is derived from an EMBL/GenBank/DDBJ whole genome shotgun (WGS) entry which is preliminary data.</text>
</comment>
<evidence type="ECO:0000256" key="3">
    <source>
        <dbReference type="ARBA" id="ARBA00023163"/>
    </source>
</evidence>
<evidence type="ECO:0000256" key="4">
    <source>
        <dbReference type="SAM" id="MobiDB-lite"/>
    </source>
</evidence>
<evidence type="ECO:0000313" key="7">
    <source>
        <dbReference type="Proteomes" id="UP000724149"/>
    </source>
</evidence>
<evidence type="ECO:0000313" key="6">
    <source>
        <dbReference type="EMBL" id="MBM6922961.1"/>
    </source>
</evidence>
<dbReference type="InterPro" id="IPR036390">
    <property type="entry name" value="WH_DNA-bd_sf"/>
</dbReference>
<evidence type="ECO:0000259" key="5">
    <source>
        <dbReference type="PROSITE" id="PS50995"/>
    </source>
</evidence>
<keyword evidence="1" id="KW-0805">Transcription regulation</keyword>
<keyword evidence="3" id="KW-0804">Transcription</keyword>
<evidence type="ECO:0000256" key="2">
    <source>
        <dbReference type="ARBA" id="ARBA00023125"/>
    </source>
</evidence>
<sequence>MQTPLNQTLAYAVSQLRADFVAFSSRKLEALGITQGLLYFVLYIGRHPGCTPSDLSAALHADSGHTTRSIHKLEETGFVIRKAHPTDRRASVLELTDKGRQTMEASRGMFAEWDAYLLEQIPEDQCRQLRELLQTLLPHLRYSPAIPDRPDGPPALRGRMPE</sequence>
<protein>
    <submittedName>
        <fullName evidence="6">MarR family transcriptional regulator</fullName>
    </submittedName>
</protein>
<dbReference type="Gene3D" id="1.10.10.10">
    <property type="entry name" value="Winged helix-like DNA-binding domain superfamily/Winged helix DNA-binding domain"/>
    <property type="match status" value="1"/>
</dbReference>
<dbReference type="PRINTS" id="PR00598">
    <property type="entry name" value="HTHMARR"/>
</dbReference>
<dbReference type="PANTHER" id="PTHR42756:SF1">
    <property type="entry name" value="TRANSCRIPTIONAL REPRESSOR OF EMRAB OPERON"/>
    <property type="match status" value="1"/>
</dbReference>
<gene>
    <name evidence="6" type="ORF">H9X81_04545</name>
</gene>
<dbReference type="PANTHER" id="PTHR42756">
    <property type="entry name" value="TRANSCRIPTIONAL REGULATOR, MARR"/>
    <property type="match status" value="1"/>
</dbReference>
<dbReference type="NCBIfam" id="NF045593">
    <property type="entry name" value="bilirub_TF_BilQ"/>
    <property type="match status" value="1"/>
</dbReference>